<evidence type="ECO:0000256" key="1">
    <source>
        <dbReference type="ARBA" id="ARBA00004127"/>
    </source>
</evidence>
<dbReference type="EMBL" id="FNAU01000005">
    <property type="protein sequence ID" value="SDE27408.1"/>
    <property type="molecule type" value="Genomic_DNA"/>
</dbReference>
<dbReference type="OrthoDB" id="116551at2"/>
<feature type="binding site" evidence="12">
    <location>
        <position position="69"/>
    </location>
    <ligand>
        <name>Mg(2+)</name>
        <dbReference type="ChEBI" id="CHEBI:18420"/>
        <label>1</label>
    </ligand>
</feature>
<dbReference type="EC" id="2.7.8.-" evidence="12"/>
<comment type="subunit">
    <text evidence="4 12">Homodimer.</text>
</comment>
<keyword evidence="12" id="KW-1208">Phospholipid metabolism</keyword>
<evidence type="ECO:0000313" key="15">
    <source>
        <dbReference type="Proteomes" id="UP000182744"/>
    </source>
</evidence>
<feature type="binding site" evidence="12">
    <location>
        <position position="74"/>
    </location>
    <ligand>
        <name>a CDP-1,2-diacyl-sn-glycerol</name>
        <dbReference type="ChEBI" id="CHEBI:58332"/>
    </ligand>
</feature>
<comment type="cofactor">
    <cofactor evidence="12">
        <name>Mg(2+)</name>
        <dbReference type="ChEBI" id="CHEBI:18420"/>
    </cofactor>
    <text evidence="12">Contains a di-nuclear catalytic Mg(2+) center.</text>
</comment>
<protein>
    <recommendedName>
        <fullName evidence="9 12">Phosphatidylinositol phosphate synthase</fullName>
        <shortName evidence="12">PIP synthase</shortName>
        <ecNumber evidence="12">2.7.8.-</ecNumber>
    </recommendedName>
    <alternativeName>
        <fullName evidence="10 12">CDP-diacylglycerol--D-myo-inositol-3-phosphate 3-phosphatidyltransferase</fullName>
    </alternativeName>
</protein>
<feature type="active site" description="Proton acceptor" evidence="12">
    <location>
        <position position="91"/>
    </location>
</feature>
<dbReference type="GO" id="GO:0016780">
    <property type="term" value="F:phosphotransferase activity, for other substituted phosphate groups"/>
    <property type="evidence" value="ECO:0007669"/>
    <property type="project" value="UniProtKB-UniRule"/>
</dbReference>
<evidence type="ECO:0000256" key="10">
    <source>
        <dbReference type="ARBA" id="ARBA00033137"/>
    </source>
</evidence>
<evidence type="ECO:0000256" key="9">
    <source>
        <dbReference type="ARBA" id="ARBA00024082"/>
    </source>
</evidence>
<keyword evidence="6 12" id="KW-1133">Transmembrane helix</keyword>
<evidence type="ECO:0000256" key="8">
    <source>
        <dbReference type="ARBA" id="ARBA00023935"/>
    </source>
</evidence>
<dbReference type="GO" id="GO:0012505">
    <property type="term" value="C:endomembrane system"/>
    <property type="evidence" value="ECO:0007669"/>
    <property type="project" value="UniProtKB-SubCell"/>
</dbReference>
<feature type="transmembrane region" description="Helical" evidence="12">
    <location>
        <begin position="181"/>
        <end position="198"/>
    </location>
</feature>
<evidence type="ECO:0000256" key="5">
    <source>
        <dbReference type="ARBA" id="ARBA00022692"/>
    </source>
</evidence>
<keyword evidence="5 12" id="KW-0812">Transmembrane</keyword>
<evidence type="ECO:0000256" key="3">
    <source>
        <dbReference type="ARBA" id="ARBA00010441"/>
    </source>
</evidence>
<keyword evidence="15" id="KW-1185">Reference proteome</keyword>
<feature type="binding site" evidence="12">
    <location>
        <position position="87"/>
    </location>
    <ligand>
        <name>Mg(2+)</name>
        <dbReference type="ChEBI" id="CHEBI:18420"/>
        <label>1</label>
    </ligand>
</feature>
<dbReference type="UniPathway" id="UPA00220"/>
<gene>
    <name evidence="14" type="ORF">SAMN05421878_10534</name>
</gene>
<feature type="region of interest" description="Disordered" evidence="13">
    <location>
        <begin position="216"/>
        <end position="267"/>
    </location>
</feature>
<comment type="pathway">
    <text evidence="2 12">Phospholipid metabolism; phosphatidylinositol phosphate biosynthesis.</text>
</comment>
<dbReference type="GO" id="GO:0008654">
    <property type="term" value="P:phospholipid biosynthetic process"/>
    <property type="evidence" value="ECO:0007669"/>
    <property type="project" value="UniProtKB-UniRule"/>
</dbReference>
<keyword evidence="12" id="KW-0479">Metal-binding</keyword>
<feature type="transmembrane region" description="Helical" evidence="12">
    <location>
        <begin position="93"/>
        <end position="111"/>
    </location>
</feature>
<evidence type="ECO:0000313" key="14">
    <source>
        <dbReference type="EMBL" id="SDE27408.1"/>
    </source>
</evidence>
<evidence type="ECO:0000256" key="4">
    <source>
        <dbReference type="ARBA" id="ARBA00011738"/>
    </source>
</evidence>
<feature type="transmembrane region" description="Helical" evidence="12">
    <location>
        <begin position="117"/>
        <end position="138"/>
    </location>
</feature>
<evidence type="ECO:0000256" key="13">
    <source>
        <dbReference type="SAM" id="MobiDB-lite"/>
    </source>
</evidence>
<dbReference type="RefSeq" id="WP_082160142.1">
    <property type="nucleotide sequence ID" value="NZ_FNAU01000005.1"/>
</dbReference>
<evidence type="ECO:0000256" key="11">
    <source>
        <dbReference type="ARBA" id="ARBA00048865"/>
    </source>
</evidence>
<dbReference type="Proteomes" id="UP000182744">
    <property type="component" value="Unassembled WGS sequence"/>
</dbReference>
<accession>A0A1G7BK00</accession>
<dbReference type="InterPro" id="IPR044268">
    <property type="entry name" value="PIP_synthase_PgsA1"/>
</dbReference>
<keyword evidence="12" id="KW-0443">Lipid metabolism</keyword>
<keyword evidence="12 14" id="KW-0808">Transferase</keyword>
<dbReference type="GO" id="GO:0005886">
    <property type="term" value="C:plasma membrane"/>
    <property type="evidence" value="ECO:0007669"/>
    <property type="project" value="UniProtKB-SubCell"/>
</dbReference>
<reference evidence="15" key="1">
    <citation type="submission" date="2016-10" db="EMBL/GenBank/DDBJ databases">
        <authorList>
            <person name="Varghese N."/>
        </authorList>
    </citation>
    <scope>NUCLEOTIDE SEQUENCE [LARGE SCALE GENOMIC DNA]</scope>
    <source>
        <strain evidence="15">DSM 20639</strain>
    </source>
</reference>
<dbReference type="NCBIfam" id="NF045883">
    <property type="entry name" value="PIPSynth"/>
    <property type="match status" value="1"/>
</dbReference>
<comment type="catalytic activity">
    <reaction evidence="8 12">
        <text>1,2-di-(9Z-octadecenoyl)-sn-glycero-3-cytidine-5'-diphosphate + 1D-myo-inositol 3-phosphate = 1,2-di-(9Z-octadecenoyl)-sn-glycero-3-phospho-(1D-myo-inositol-3-phosphate) + CMP + H(+)</text>
        <dbReference type="Rhea" id="RHEA:61216"/>
        <dbReference type="ChEBI" id="CHEBI:15378"/>
        <dbReference type="ChEBI" id="CHEBI:58401"/>
        <dbReference type="ChEBI" id="CHEBI:60377"/>
        <dbReference type="ChEBI" id="CHEBI:85356"/>
        <dbReference type="ChEBI" id="CHEBI:144472"/>
    </reaction>
</comment>
<evidence type="ECO:0000256" key="2">
    <source>
        <dbReference type="ARBA" id="ARBA00004805"/>
    </source>
</evidence>
<feature type="binding site" evidence="12">
    <location>
        <position position="91"/>
    </location>
    <ligand>
        <name>Mg(2+)</name>
        <dbReference type="ChEBI" id="CHEBI:18420"/>
        <label>2</label>
    </ligand>
</feature>
<keyword evidence="12" id="KW-0594">Phospholipid biosynthesis</keyword>
<feature type="binding site" evidence="12">
    <location>
        <position position="80"/>
    </location>
    <ligand>
        <name>a CDP-1,2-diacyl-sn-glycerol</name>
        <dbReference type="ChEBI" id="CHEBI:58332"/>
    </ligand>
</feature>
<comment type="catalytic activity">
    <reaction evidence="11 12">
        <text>a CDP-1,2-diacyl-sn-glycerol + 1D-myo-inositol 3-phosphate = a 1,2-diacyl-sn-glycero-3-phospho-(1D-myo-inositol-3-phosphate) + CMP + H(+)</text>
        <dbReference type="Rhea" id="RHEA:60504"/>
        <dbReference type="ChEBI" id="CHEBI:15378"/>
        <dbReference type="ChEBI" id="CHEBI:58088"/>
        <dbReference type="ChEBI" id="CHEBI:58332"/>
        <dbReference type="ChEBI" id="CHEBI:58401"/>
        <dbReference type="ChEBI" id="CHEBI:60377"/>
    </reaction>
</comment>
<sequence length="267" mass="27712">MLSRTGRPLAQRIFGPIAKVFVRLGISANAVTIAGTVLVVALALILPASGHPVWAAWLIAAVVVCDSLDGQISRLTGTSSKWGAFLDSTMDRVADAAIFAGVLAWVYRYQVGAAQGLTTWILVGGVGALAAGLTTSYARARAEAVDYSANLGLSERADRLVIILLALWLTGTGWFPWGAWILLVAVWYLFIAGYYTVLQRMVAVYRQAQADPHNLLNSAPHGTAAAPTAETKPAPAEPSGTAAPSGTAEASGTAEPHGTAAAEGSDA</sequence>
<feature type="binding site" evidence="12">
    <location>
        <position position="70"/>
    </location>
    <ligand>
        <name>a CDP-1,2-diacyl-sn-glycerol</name>
        <dbReference type="ChEBI" id="CHEBI:58332"/>
    </ligand>
</feature>
<keyword evidence="12" id="KW-0460">Magnesium</keyword>
<organism evidence="14 15">
    <name type="scientific">Actinobaculum suis</name>
    <dbReference type="NCBI Taxonomy" id="1657"/>
    <lineage>
        <taxon>Bacteria</taxon>
        <taxon>Bacillati</taxon>
        <taxon>Actinomycetota</taxon>
        <taxon>Actinomycetes</taxon>
        <taxon>Actinomycetales</taxon>
        <taxon>Actinomycetaceae</taxon>
        <taxon>Actinobaculum</taxon>
    </lineage>
</organism>
<feature type="compositionally biased region" description="Low complexity" evidence="13">
    <location>
        <begin position="223"/>
        <end position="238"/>
    </location>
</feature>
<comment type="caution">
    <text evidence="12">Lacks conserved residue(s) required for the propagation of feature annotation.</text>
</comment>
<feature type="binding site" evidence="12">
    <location>
        <position position="66"/>
    </location>
    <ligand>
        <name>Mg(2+)</name>
        <dbReference type="ChEBI" id="CHEBI:18420"/>
        <label>1</label>
    </ligand>
</feature>
<dbReference type="Gene3D" id="1.20.120.1760">
    <property type="match status" value="1"/>
</dbReference>
<evidence type="ECO:0000256" key="12">
    <source>
        <dbReference type="HAMAP-Rule" id="MF_02241"/>
    </source>
</evidence>
<proteinExistence type="inferred from homology"/>
<keyword evidence="7 12" id="KW-0472">Membrane</keyword>
<dbReference type="Pfam" id="PF01066">
    <property type="entry name" value="CDP-OH_P_transf"/>
    <property type="match status" value="1"/>
</dbReference>
<dbReference type="InterPro" id="IPR043130">
    <property type="entry name" value="CDP-OH_PTrfase_TM_dom"/>
</dbReference>
<dbReference type="InterPro" id="IPR000462">
    <property type="entry name" value="CDP-OH_P_trans"/>
</dbReference>
<keyword evidence="12" id="KW-0444">Lipid biosynthesis</keyword>
<feature type="binding site" evidence="12">
    <location>
        <position position="87"/>
    </location>
    <ligand>
        <name>Mg(2+)</name>
        <dbReference type="ChEBI" id="CHEBI:18420"/>
        <label>2</label>
    </ligand>
</feature>
<evidence type="ECO:0000256" key="7">
    <source>
        <dbReference type="ARBA" id="ARBA00023136"/>
    </source>
</evidence>
<comment type="subcellular location">
    <subcellularLocation>
        <location evidence="12">Cell membrane</location>
        <topology evidence="12">Multi-pass membrane protein</topology>
    </subcellularLocation>
    <subcellularLocation>
        <location evidence="1">Endomembrane system</location>
        <topology evidence="1">Multi-pass membrane protein</topology>
    </subcellularLocation>
</comment>
<feature type="transmembrane region" description="Helical" evidence="12">
    <location>
        <begin position="21"/>
        <end position="48"/>
    </location>
</feature>
<dbReference type="HAMAP" id="MF_02241">
    <property type="entry name" value="PIP_synthase"/>
    <property type="match status" value="1"/>
</dbReference>
<feature type="binding site" evidence="12">
    <location>
        <begin position="29"/>
        <end position="32"/>
    </location>
    <ligand>
        <name>a CDP-1,2-diacyl-sn-glycerol</name>
        <dbReference type="ChEBI" id="CHEBI:58332"/>
    </ligand>
</feature>
<feature type="binding site" evidence="12">
    <location>
        <position position="66"/>
    </location>
    <ligand>
        <name>Mg(2+)</name>
        <dbReference type="ChEBI" id="CHEBI:18420"/>
        <label>2</label>
    </ligand>
</feature>
<name>A0A1G7BK00_9ACTO</name>
<comment type="function">
    <text evidence="12">Catalyzes the conjugation of the 1'-hydroxyl group of D-myo-inositol-3-phosphate (also named L-myo-inositol-1-phosphate) with a lipid tail of cytidine diphosphate diacylglycerol (CDP-DAG), forming phosphatidylinositol phosphate (PIP) and CMP. PIP is a precursor of phosphatidylinositol (PI) which is an essential lipid required for cell wall formation.</text>
</comment>
<dbReference type="AlphaFoldDB" id="A0A1G7BK00"/>
<keyword evidence="12" id="KW-1003">Cell membrane</keyword>
<dbReference type="GO" id="GO:0000287">
    <property type="term" value="F:magnesium ion binding"/>
    <property type="evidence" value="ECO:0007669"/>
    <property type="project" value="UniProtKB-UniRule"/>
</dbReference>
<evidence type="ECO:0000256" key="6">
    <source>
        <dbReference type="ARBA" id="ARBA00022989"/>
    </source>
</evidence>
<comment type="similarity">
    <text evidence="3 12">Belongs to the CDP-alcohol phosphatidyltransferase class-I family.</text>
</comment>